<evidence type="ECO:0000256" key="8">
    <source>
        <dbReference type="ARBA" id="ARBA00023054"/>
    </source>
</evidence>
<dbReference type="EMBL" id="JAADJG010000745">
    <property type="protein sequence ID" value="KAF4437908.1"/>
    <property type="molecule type" value="Genomic_DNA"/>
</dbReference>
<comment type="caution">
    <text evidence="14">The sequence shown here is derived from an EMBL/GenBank/DDBJ whole genome shotgun (WGS) entry which is preliminary data.</text>
</comment>
<gene>
    <name evidence="14" type="ORF">F53441_12914</name>
</gene>
<keyword evidence="5" id="KW-0254">Endocytosis</keyword>
<dbReference type="GO" id="GO:0010008">
    <property type="term" value="C:endosome membrane"/>
    <property type="evidence" value="ECO:0007669"/>
    <property type="project" value="UniProtKB-SubCell"/>
</dbReference>
<feature type="domain" description="EF-hand" evidence="13">
    <location>
        <begin position="67"/>
        <end position="102"/>
    </location>
</feature>
<dbReference type="GO" id="GO:0005886">
    <property type="term" value="C:plasma membrane"/>
    <property type="evidence" value="ECO:0007669"/>
    <property type="project" value="UniProtKB-SubCell"/>
</dbReference>
<organism evidence="14 15">
    <name type="scientific">Fusarium austroafricanum</name>
    <dbReference type="NCBI Taxonomy" id="2364996"/>
    <lineage>
        <taxon>Eukaryota</taxon>
        <taxon>Fungi</taxon>
        <taxon>Dikarya</taxon>
        <taxon>Ascomycota</taxon>
        <taxon>Pezizomycotina</taxon>
        <taxon>Sordariomycetes</taxon>
        <taxon>Hypocreomycetidae</taxon>
        <taxon>Hypocreales</taxon>
        <taxon>Nectriaceae</taxon>
        <taxon>Fusarium</taxon>
        <taxon>Fusarium concolor species complex</taxon>
    </lineage>
</organism>
<feature type="region of interest" description="Disordered" evidence="12">
    <location>
        <begin position="138"/>
        <end position="176"/>
    </location>
</feature>
<protein>
    <submittedName>
        <fullName evidence="14">Cytoskeletal-regulatory complex EF hand domain-containing protein</fullName>
    </submittedName>
</protein>
<dbReference type="Pfam" id="PF12763">
    <property type="entry name" value="EH"/>
    <property type="match status" value="1"/>
</dbReference>
<dbReference type="PROSITE" id="PS50222">
    <property type="entry name" value="EF_HAND_2"/>
    <property type="match status" value="1"/>
</dbReference>
<reference evidence="14" key="1">
    <citation type="submission" date="2020-01" db="EMBL/GenBank/DDBJ databases">
        <title>Identification and distribution of gene clusters putatively required for synthesis of sphingolipid metabolism inhibitors in phylogenetically diverse species of the filamentous fungus Fusarium.</title>
        <authorList>
            <person name="Kim H.-S."/>
            <person name="Busman M."/>
            <person name="Brown D.W."/>
            <person name="Divon H."/>
            <person name="Uhlig S."/>
            <person name="Proctor R.H."/>
        </authorList>
    </citation>
    <scope>NUCLEOTIDE SEQUENCE</scope>
    <source>
        <strain evidence="14">NRRL 53441</strain>
    </source>
</reference>
<dbReference type="CDD" id="cd00052">
    <property type="entry name" value="EH"/>
    <property type="match status" value="1"/>
</dbReference>
<dbReference type="Proteomes" id="UP000605986">
    <property type="component" value="Unassembled WGS sequence"/>
</dbReference>
<evidence type="ECO:0000256" key="3">
    <source>
        <dbReference type="ARBA" id="ARBA00004413"/>
    </source>
</evidence>
<keyword evidence="10" id="KW-0206">Cytoskeleton</keyword>
<feature type="compositionally biased region" description="Polar residues" evidence="12">
    <location>
        <begin position="138"/>
        <end position="149"/>
    </location>
</feature>
<evidence type="ECO:0000313" key="15">
    <source>
        <dbReference type="Proteomes" id="UP000605986"/>
    </source>
</evidence>
<dbReference type="OrthoDB" id="524326at2759"/>
<accession>A0A8H4JVL9</accession>
<comment type="subunit">
    <text evidence="4">Component of the PAN1 actin cytoskeleton-regulatory complex.</text>
</comment>
<evidence type="ECO:0000256" key="12">
    <source>
        <dbReference type="SAM" id="MobiDB-lite"/>
    </source>
</evidence>
<evidence type="ECO:0000256" key="10">
    <source>
        <dbReference type="ARBA" id="ARBA00023212"/>
    </source>
</evidence>
<dbReference type="InterPro" id="IPR002048">
    <property type="entry name" value="EF_hand_dom"/>
</dbReference>
<dbReference type="Gene3D" id="1.10.238.10">
    <property type="entry name" value="EF-hand"/>
    <property type="match status" value="1"/>
</dbReference>
<dbReference type="GO" id="GO:0005509">
    <property type="term" value="F:calcium ion binding"/>
    <property type="evidence" value="ECO:0007669"/>
    <property type="project" value="InterPro"/>
</dbReference>
<evidence type="ECO:0000256" key="4">
    <source>
        <dbReference type="ARBA" id="ARBA00011159"/>
    </source>
</evidence>
<feature type="compositionally biased region" description="Polar residues" evidence="12">
    <location>
        <begin position="157"/>
        <end position="173"/>
    </location>
</feature>
<feature type="region of interest" description="Disordered" evidence="12">
    <location>
        <begin position="294"/>
        <end position="320"/>
    </location>
</feature>
<dbReference type="GO" id="GO:0006897">
    <property type="term" value="P:endocytosis"/>
    <property type="evidence" value="ECO:0007669"/>
    <property type="project" value="UniProtKB-KW"/>
</dbReference>
<name>A0A8H4JVL9_9HYPO</name>
<keyword evidence="9" id="KW-0009">Actin-binding</keyword>
<dbReference type="PROSITE" id="PS00018">
    <property type="entry name" value="EF_HAND_1"/>
    <property type="match status" value="1"/>
</dbReference>
<dbReference type="GO" id="GO:0030479">
    <property type="term" value="C:actin cortical patch"/>
    <property type="evidence" value="ECO:0007669"/>
    <property type="project" value="UniProtKB-SubCell"/>
</dbReference>
<comment type="subcellular location">
    <subcellularLocation>
        <location evidence="3">Cell membrane</location>
        <topology evidence="3">Peripheral membrane protein</topology>
        <orientation evidence="3">Cytoplasmic side</orientation>
    </subcellularLocation>
    <subcellularLocation>
        <location evidence="2">Cytoplasm</location>
        <location evidence="2">Cytoskeleton</location>
        <location evidence="2">Actin patch</location>
    </subcellularLocation>
    <subcellularLocation>
        <location evidence="1">Endosome membrane</location>
        <topology evidence="1">Peripheral membrane protein</topology>
        <orientation evidence="1">Cytoplasmic side</orientation>
    </subcellularLocation>
</comment>
<dbReference type="SUPFAM" id="SSF47473">
    <property type="entry name" value="EF-hand"/>
    <property type="match status" value="1"/>
</dbReference>
<evidence type="ECO:0000256" key="6">
    <source>
        <dbReference type="ARBA" id="ARBA00022753"/>
    </source>
</evidence>
<keyword evidence="10" id="KW-0963">Cytoplasm</keyword>
<sequence length="331" mass="36650">MSYAPLPCQIAAFPPASYIPPTSGPMSNHSIPTAAREHYENIFVNEACGKPYLNGAEAATLYMGSGPSRADLSRIWEDSDRNHDGRLEKEEFVQAMWKINLQAERLQANTTLQRDQSMPLGYQPSPMHPLQQYQPNHLSYDATTNNAPPVQTRRPYGSNSPQPIQKGQPSDPNQRGMPKVELLTAIRCKGCLIGLAPSDIVYHSSNEYFCTACPHPPNFTQATLIVGKGLPTHSPSLLDGCSGCWKDIKKGGMMWRCKKCWDDKSLCEKCWKKSKKHCKHVASGQVILMRVVDGQDDDDDDDNSSSNNNNNNNDDDDGLEDLIDGIVSIVS</sequence>
<evidence type="ECO:0000256" key="9">
    <source>
        <dbReference type="ARBA" id="ARBA00023203"/>
    </source>
</evidence>
<proteinExistence type="predicted"/>
<comment type="function">
    <text evidence="11">Component of the PAN1 actin cytoskeleton-regulatory complex required for the internalization of endosomes during actin-coupled endocytosis. The complex links the site of endocytosis to the cell membrane-associated actin cytoskeleton. Mediates uptake of external molecules and vacuolar degradation of plasma membrane proteins. Plays a role in the proper organization of the cell membrane-associated actin cytoskeleton and promotes its destabilization.</text>
</comment>
<feature type="compositionally biased region" description="Acidic residues" evidence="12">
    <location>
        <begin position="294"/>
        <end position="303"/>
    </location>
</feature>
<evidence type="ECO:0000256" key="7">
    <source>
        <dbReference type="ARBA" id="ARBA00022837"/>
    </source>
</evidence>
<dbReference type="InterPro" id="IPR018247">
    <property type="entry name" value="EF_Hand_1_Ca_BS"/>
</dbReference>
<evidence type="ECO:0000256" key="5">
    <source>
        <dbReference type="ARBA" id="ARBA00022583"/>
    </source>
</evidence>
<dbReference type="GO" id="GO:0003779">
    <property type="term" value="F:actin binding"/>
    <property type="evidence" value="ECO:0007669"/>
    <property type="project" value="UniProtKB-KW"/>
</dbReference>
<evidence type="ECO:0000256" key="1">
    <source>
        <dbReference type="ARBA" id="ARBA00004125"/>
    </source>
</evidence>
<evidence type="ECO:0000256" key="11">
    <source>
        <dbReference type="ARBA" id="ARBA00025194"/>
    </source>
</evidence>
<evidence type="ECO:0000313" key="14">
    <source>
        <dbReference type="EMBL" id="KAF4437908.1"/>
    </source>
</evidence>
<keyword evidence="6" id="KW-0967">Endosome</keyword>
<evidence type="ECO:0000259" key="13">
    <source>
        <dbReference type="PROSITE" id="PS50222"/>
    </source>
</evidence>
<dbReference type="InterPro" id="IPR011992">
    <property type="entry name" value="EF-hand-dom_pair"/>
</dbReference>
<dbReference type="InterPro" id="IPR000261">
    <property type="entry name" value="EH_dom"/>
</dbReference>
<dbReference type="AlphaFoldDB" id="A0A8H4JVL9"/>
<keyword evidence="15" id="KW-1185">Reference proteome</keyword>
<dbReference type="SMART" id="SM00027">
    <property type="entry name" value="EH"/>
    <property type="match status" value="1"/>
</dbReference>
<keyword evidence="8" id="KW-0175">Coiled coil</keyword>
<evidence type="ECO:0000256" key="2">
    <source>
        <dbReference type="ARBA" id="ARBA00004134"/>
    </source>
</evidence>
<keyword evidence="7" id="KW-0106">Calcium</keyword>